<dbReference type="InterPro" id="IPR036116">
    <property type="entry name" value="FN3_sf"/>
</dbReference>
<feature type="domain" description="DUF5977" evidence="2">
    <location>
        <begin position="1324"/>
        <end position="1388"/>
    </location>
</feature>
<comment type="caution">
    <text evidence="3">The sequence shown here is derived from an EMBL/GenBank/DDBJ whole genome shotgun (WGS) entry which is preliminary data.</text>
</comment>
<feature type="domain" description="DUF5977" evidence="2">
    <location>
        <begin position="1584"/>
        <end position="1648"/>
    </location>
</feature>
<name>A0ABW6IAV6_9FLAO</name>
<feature type="domain" description="DUF5977" evidence="2">
    <location>
        <begin position="1129"/>
        <end position="1193"/>
    </location>
</feature>
<gene>
    <name evidence="3" type="ORF">ACFX5F_15945</name>
</gene>
<evidence type="ECO:0000256" key="1">
    <source>
        <dbReference type="SAM" id="SignalP"/>
    </source>
</evidence>
<feature type="signal peptide" evidence="1">
    <location>
        <begin position="1"/>
        <end position="24"/>
    </location>
</feature>
<dbReference type="Pfam" id="PF19404">
    <property type="entry name" value="DUF5977"/>
    <property type="match status" value="10"/>
</dbReference>
<evidence type="ECO:0000313" key="3">
    <source>
        <dbReference type="EMBL" id="MFE3872714.1"/>
    </source>
</evidence>
<dbReference type="RefSeq" id="WP_379853018.1">
    <property type="nucleotide sequence ID" value="NZ_JBHZPY010000022.1"/>
</dbReference>
<feature type="domain" description="DUF5977" evidence="2">
    <location>
        <begin position="1194"/>
        <end position="1258"/>
    </location>
</feature>
<feature type="domain" description="DUF5977" evidence="2">
    <location>
        <begin position="1259"/>
        <end position="1323"/>
    </location>
</feature>
<protein>
    <submittedName>
        <fullName evidence="3">DUF5977 domain-containing protein</fullName>
    </submittedName>
</protein>
<reference evidence="3 4" key="1">
    <citation type="submission" date="2024-06" db="EMBL/GenBank/DDBJ databases">
        <title>Flavobacterium spp. isolated from glacier.</title>
        <authorList>
            <person name="Han D."/>
        </authorList>
    </citation>
    <scope>NUCLEOTIDE SEQUENCE [LARGE SCALE GENOMIC DNA]</scope>
    <source>
        <strain evidence="3 4">ZS1P70</strain>
    </source>
</reference>
<keyword evidence="1" id="KW-0732">Signal</keyword>
<keyword evidence="4" id="KW-1185">Reference proteome</keyword>
<dbReference type="EMBL" id="JBHZPY010000022">
    <property type="protein sequence ID" value="MFE3872714.1"/>
    <property type="molecule type" value="Genomic_DNA"/>
</dbReference>
<feature type="domain" description="DUF5977" evidence="2">
    <location>
        <begin position="1714"/>
        <end position="1778"/>
    </location>
</feature>
<evidence type="ECO:0000259" key="2">
    <source>
        <dbReference type="Pfam" id="PF19404"/>
    </source>
</evidence>
<proteinExistence type="predicted"/>
<feature type="chain" id="PRO_5046205324" evidence="1">
    <location>
        <begin position="25"/>
        <end position="1879"/>
    </location>
</feature>
<dbReference type="SUPFAM" id="SSF49265">
    <property type="entry name" value="Fibronectin type III"/>
    <property type="match status" value="1"/>
</dbReference>
<dbReference type="InterPro" id="IPR046020">
    <property type="entry name" value="DUF5977"/>
</dbReference>
<feature type="domain" description="DUF5977" evidence="2">
    <location>
        <begin position="1454"/>
        <end position="1518"/>
    </location>
</feature>
<accession>A0ABW6IAV6</accession>
<dbReference type="InterPro" id="IPR013783">
    <property type="entry name" value="Ig-like_fold"/>
</dbReference>
<organism evidence="3 4">
    <name type="scientific">Flavobacterium zhoui</name>
    <dbReference type="NCBI Taxonomy" id="3230414"/>
    <lineage>
        <taxon>Bacteria</taxon>
        <taxon>Pseudomonadati</taxon>
        <taxon>Bacteroidota</taxon>
        <taxon>Flavobacteriia</taxon>
        <taxon>Flavobacteriales</taxon>
        <taxon>Flavobacteriaceae</taxon>
        <taxon>Flavobacterium</taxon>
    </lineage>
</organism>
<dbReference type="Proteomes" id="UP001600107">
    <property type="component" value="Unassembled WGS sequence"/>
</dbReference>
<dbReference type="Gene3D" id="2.60.40.10">
    <property type="entry name" value="Immunoglobulins"/>
    <property type="match status" value="1"/>
</dbReference>
<feature type="domain" description="DUF5977" evidence="2">
    <location>
        <begin position="1519"/>
        <end position="1583"/>
    </location>
</feature>
<feature type="domain" description="DUF5977" evidence="2">
    <location>
        <begin position="1649"/>
        <end position="1713"/>
    </location>
</feature>
<feature type="domain" description="DUF5977" evidence="2">
    <location>
        <begin position="1389"/>
        <end position="1453"/>
    </location>
</feature>
<sequence>MNLKFTYQAIFFISLLLLSTISFAQSDDKPSKYFPNVVPPPPNSASLGLYGQVPLNQFTGSATVSIPLLEVKSNNLTMPVSLSYSSDGIKVDQYESNVGMGWVLNAGGVITRQVFDYQDNYNGRMQKPNTAPDSNEMIAFLDQASTGLQVDTQPDIFCYNVNGMSGKFFLDNTNTPVEIEASGLKIEITADFLSMGFAPNSLPEITITDTKGIKFYFGGLNAIESSSSRRIFIENPGPISDDVKTSWYLTKIEDPSTNNQITLNYDSRSITYVTGNEQSLEYTYAGGAKLSSALYNYQYKSYATESILKEINSNNCKVVFGNSKRFTDPDFPLFKVDDISFFNLQGALIKKIKFDYVEYSGNSFPNSYNQSPDYFKKRFYLKQINEFSTNSSPITHQFEYYSPENLPARFSFAKDNYGVFNGKTNSSLISDEIVIPYSVVKASFSDGKLAYRRSDKNFGYFGLLKKVIYPTKGTTTLEYEPHVRGTENRPIYPVETQFALSVLTNDIDLFNNTNTASIHSSIEQTIKINGNVINNCSGTNPYSLQLKLEIRDLSNGVLVNFYNNASNLDAPVLIGTSYTITANPSSTNDVFTLQADKDYSIKITLSRPCMFGNVYFNYFSSPITFQTIEKEIGGFRIAKTIKNSAISSNLEIEKYSYNPYDCVTCQSGYYINQAPIAYIRKIERANLCETPNQRTLFSVGSSNLARIYSSQNAQFGYEYVTKSYGNNFENGGEEFKHEIIQDGLPITKQGEFDITTPFTNGFGSGRLLSHKIFNSTFKKLKETVNQYEHNTAKDKSVTGYNAYKSSQNYSYEGAYGVNPPVCNSFLSWDQYTYSEYSLRSQWNYLKQSVETQYDLNGLNPITNTTTYTHSNPSHLQLTSQNTTNSKGETFETKYYYPQDPQMVSEPFVNEMIVKNMIGSPIDSQTFKGGEKLSEQKTEYGYDPSTSNLLLPKYIYVKKGAGTIDKNTDKKTTYNQYDTNGTLLQYTPESGTPVTIIWGYNKTQPIAKIENATYSQIAAQVVNLQNLSDADNDNCITATCKEQLLRNGLNLFRNSLPSNTLVTTYTYNPLIGVTSITDPKGLTSYYEYDQFNRLKFIKDQDLNILQRYCYNYKGQQIDCSDTSSTSVITYTSAAKSGTFTKNTCAAGGFGSSVTYIVASGAYSSSLSQADADGKAQNDVNNNGQTYANTNGTCTFSSMAQSGSFTKNNCASGGVGSTVPFSQAAGAQTSTISQADADSKGLTLFNTNGQANANTNGTCTFSSMAQSGSFTKNNCASGGLGSTVPFSQAAGAQTSTISQTDADSKGLSLFNTNGQANANTSGTCTFSSMAQSGSFTKNNCASGGLGSSVPFSQAAGAQTSTISQADADSKGLTLFNTNGQGNANTNGTCTFSSAAKSGSFTKNNCASGGVGSSVPFSQAAGAQTSTISQADADSKGLSLFNTNGQANANTNGNCTFSSMAQSGPFTKNNCASGGVGSSVPFSQAAGAQTSTISQADADSKGLSLFNTNGQANANTSGTCTFSSMAQSGSFTKNNCASGGVGSSVPFSQAAGAQTSTISQADADSKGLTLFNTNGQGNANTNGTCTFSSAAKSGSFTKNNCASGGVGSSVPFSQAAGAQTSTISQADADSKGLSLFNTNGQANANTNGNCTFSSMAQSGPFTKNNCASGGVGSSVPFSQAAGAQTSTISQADADSKGLSLFNTNGQANANTNGTCTFSSAAKSGSFTKNNCASGYTGSPINYNVVAGSYNSTISQADADSKAQADVNNNGQNYANANGTCTQIGDTTAPSTPAITSSSRTTKPSVIINWTGSTDNVAVTGYELWRDVNQSGTFSLIATPTTSPYTDVYITAGVGNTYSYKMRARDAAGNWSGFTAVKVQVVP</sequence>
<evidence type="ECO:0000313" key="4">
    <source>
        <dbReference type="Proteomes" id="UP001600107"/>
    </source>
</evidence>